<keyword evidence="17" id="KW-1185">Reference proteome</keyword>
<evidence type="ECO:0000256" key="10">
    <source>
        <dbReference type="ARBA" id="ARBA00023136"/>
    </source>
</evidence>
<evidence type="ECO:0000256" key="6">
    <source>
        <dbReference type="ARBA" id="ARBA00022723"/>
    </source>
</evidence>
<proteinExistence type="inferred from homology"/>
<organism evidence="16 17">
    <name type="scientific">Paramecium primaurelia</name>
    <dbReference type="NCBI Taxonomy" id="5886"/>
    <lineage>
        <taxon>Eukaryota</taxon>
        <taxon>Sar</taxon>
        <taxon>Alveolata</taxon>
        <taxon>Ciliophora</taxon>
        <taxon>Intramacronucleata</taxon>
        <taxon>Oligohymenophorea</taxon>
        <taxon>Peniculida</taxon>
        <taxon>Parameciidae</taxon>
        <taxon>Paramecium</taxon>
    </lineage>
</organism>
<dbReference type="GO" id="GO:0016020">
    <property type="term" value="C:membrane"/>
    <property type="evidence" value="ECO:0007669"/>
    <property type="project" value="UniProtKB-SubCell"/>
</dbReference>
<keyword evidence="6" id="KW-0479">Metal-binding</keyword>
<comment type="catalytic activity">
    <reaction evidence="12">
        <text>O-phospho-L-seryl-[protein] + H2O = L-seryl-[protein] + phosphate</text>
        <dbReference type="Rhea" id="RHEA:20629"/>
        <dbReference type="Rhea" id="RHEA-COMP:9863"/>
        <dbReference type="Rhea" id="RHEA-COMP:11604"/>
        <dbReference type="ChEBI" id="CHEBI:15377"/>
        <dbReference type="ChEBI" id="CHEBI:29999"/>
        <dbReference type="ChEBI" id="CHEBI:43474"/>
        <dbReference type="ChEBI" id="CHEBI:83421"/>
        <dbReference type="EC" id="3.1.3.16"/>
    </reaction>
</comment>
<evidence type="ECO:0000259" key="15">
    <source>
        <dbReference type="PROSITE" id="PS51746"/>
    </source>
</evidence>
<dbReference type="PANTHER" id="PTHR13832:SF803">
    <property type="entry name" value="PROTEIN PHOSPHATASE 1G"/>
    <property type="match status" value="1"/>
</dbReference>
<evidence type="ECO:0000256" key="11">
    <source>
        <dbReference type="ARBA" id="ARBA00023211"/>
    </source>
</evidence>
<dbReference type="InterPro" id="IPR015655">
    <property type="entry name" value="PP2C"/>
</dbReference>
<comment type="caution">
    <text evidence="16">The sequence shown here is derived from an EMBL/GenBank/DDBJ whole genome shotgun (WGS) entry which is preliminary data.</text>
</comment>
<keyword evidence="9 14" id="KW-0904">Protein phosphatase</keyword>
<dbReference type="AlphaFoldDB" id="A0A8S1MYF3"/>
<gene>
    <name evidence="16" type="ORF">PPRIM_AZ9-3.1.T0740051</name>
</gene>
<evidence type="ECO:0000256" key="12">
    <source>
        <dbReference type="ARBA" id="ARBA00047761"/>
    </source>
</evidence>
<comment type="cofactor">
    <cofactor evidence="1">
        <name>Mn(2+)</name>
        <dbReference type="ChEBI" id="CHEBI:29035"/>
    </cofactor>
</comment>
<evidence type="ECO:0000256" key="9">
    <source>
        <dbReference type="ARBA" id="ARBA00022912"/>
    </source>
</evidence>
<comment type="subcellular location">
    <subcellularLocation>
        <location evidence="3">Membrane</location>
        <topology evidence="3">Peripheral membrane protein</topology>
    </subcellularLocation>
</comment>
<evidence type="ECO:0000256" key="5">
    <source>
        <dbReference type="ARBA" id="ARBA00013081"/>
    </source>
</evidence>
<evidence type="ECO:0000256" key="14">
    <source>
        <dbReference type="RuleBase" id="RU003465"/>
    </source>
</evidence>
<protein>
    <recommendedName>
        <fullName evidence="5">protein-serine/threonine phosphatase</fullName>
        <ecNumber evidence="5">3.1.3.16</ecNumber>
    </recommendedName>
</protein>
<keyword evidence="11" id="KW-0464">Manganese</keyword>
<dbReference type="Pfam" id="PF00481">
    <property type="entry name" value="PP2C"/>
    <property type="match status" value="1"/>
</dbReference>
<evidence type="ECO:0000256" key="13">
    <source>
        <dbReference type="ARBA" id="ARBA00048336"/>
    </source>
</evidence>
<reference evidence="16" key="1">
    <citation type="submission" date="2021-01" db="EMBL/GenBank/DDBJ databases">
        <authorList>
            <consortium name="Genoscope - CEA"/>
            <person name="William W."/>
        </authorList>
    </citation>
    <scope>NUCLEOTIDE SEQUENCE</scope>
</reference>
<evidence type="ECO:0000256" key="8">
    <source>
        <dbReference type="ARBA" id="ARBA00022842"/>
    </source>
</evidence>
<evidence type="ECO:0000256" key="7">
    <source>
        <dbReference type="ARBA" id="ARBA00022801"/>
    </source>
</evidence>
<dbReference type="GO" id="GO:0004722">
    <property type="term" value="F:protein serine/threonine phosphatase activity"/>
    <property type="evidence" value="ECO:0007669"/>
    <property type="project" value="UniProtKB-EC"/>
</dbReference>
<evidence type="ECO:0000256" key="4">
    <source>
        <dbReference type="ARBA" id="ARBA00006702"/>
    </source>
</evidence>
<keyword evidence="7 14" id="KW-0378">Hydrolase</keyword>
<evidence type="ECO:0000256" key="3">
    <source>
        <dbReference type="ARBA" id="ARBA00004170"/>
    </source>
</evidence>
<dbReference type="PROSITE" id="PS01032">
    <property type="entry name" value="PPM_1"/>
    <property type="match status" value="1"/>
</dbReference>
<evidence type="ECO:0000313" key="16">
    <source>
        <dbReference type="EMBL" id="CAD8085270.1"/>
    </source>
</evidence>
<dbReference type="OMA" id="NEEICEF"/>
<dbReference type="SMART" id="SM00332">
    <property type="entry name" value="PP2Cc"/>
    <property type="match status" value="1"/>
</dbReference>
<dbReference type="InterPro" id="IPR001932">
    <property type="entry name" value="PPM-type_phosphatase-like_dom"/>
</dbReference>
<dbReference type="InterPro" id="IPR000222">
    <property type="entry name" value="PP2C_BS"/>
</dbReference>
<dbReference type="EMBL" id="CAJJDM010000077">
    <property type="protein sequence ID" value="CAD8085270.1"/>
    <property type="molecule type" value="Genomic_DNA"/>
</dbReference>
<evidence type="ECO:0000256" key="2">
    <source>
        <dbReference type="ARBA" id="ARBA00001946"/>
    </source>
</evidence>
<evidence type="ECO:0000256" key="1">
    <source>
        <dbReference type="ARBA" id="ARBA00001936"/>
    </source>
</evidence>
<comment type="cofactor">
    <cofactor evidence="2">
        <name>Mg(2+)</name>
        <dbReference type="ChEBI" id="CHEBI:18420"/>
    </cofactor>
</comment>
<dbReference type="CDD" id="cd00143">
    <property type="entry name" value="PP2Cc"/>
    <property type="match status" value="1"/>
</dbReference>
<dbReference type="GO" id="GO:0046872">
    <property type="term" value="F:metal ion binding"/>
    <property type="evidence" value="ECO:0007669"/>
    <property type="project" value="UniProtKB-KW"/>
</dbReference>
<dbReference type="FunFam" id="3.60.40.10:FF:000064">
    <property type="entry name" value="Protein phosphatase 2C 1"/>
    <property type="match status" value="1"/>
</dbReference>
<feature type="domain" description="PPM-type phosphatase" evidence="15">
    <location>
        <begin position="24"/>
        <end position="299"/>
    </location>
</feature>
<dbReference type="EC" id="3.1.3.16" evidence="5"/>
<dbReference type="PROSITE" id="PS51746">
    <property type="entry name" value="PPM_2"/>
    <property type="match status" value="1"/>
</dbReference>
<sequence>MGGVYLSSPNKSKATIVDESKTFIYAASGMQGWRRSMEDAHIHVCDLVPDVSVFGIFDGHGGKEIAIFVERHFIEELQRNKNFKDQKFQEALQETFLKMDELILTPEGQKEINQIKGGDEEVSTAGCTANVALFHKNILYVANTGDSRSVLCRNNTNYDMSHDHKPDNYLEKQRIEKARGFVSDGRINGSLNLSRALGDLEYKKDIRLKLNEQLLIAHPDIEKVELTLNDQFLLMGCDGIFETLSHQDLIKFINQKLDDQPVTPYILGKVAEDILDHLIAPDISTGIGCDNMTTIIIYLKGR</sequence>
<name>A0A8S1MYF3_PARPR</name>
<accession>A0A8S1MYF3</accession>
<keyword evidence="10" id="KW-0472">Membrane</keyword>
<keyword evidence="8" id="KW-0460">Magnesium</keyword>
<dbReference type="Proteomes" id="UP000688137">
    <property type="component" value="Unassembled WGS sequence"/>
</dbReference>
<comment type="similarity">
    <text evidence="4 14">Belongs to the PP2C family.</text>
</comment>
<comment type="catalytic activity">
    <reaction evidence="13">
        <text>O-phospho-L-threonyl-[protein] + H2O = L-threonyl-[protein] + phosphate</text>
        <dbReference type="Rhea" id="RHEA:47004"/>
        <dbReference type="Rhea" id="RHEA-COMP:11060"/>
        <dbReference type="Rhea" id="RHEA-COMP:11605"/>
        <dbReference type="ChEBI" id="CHEBI:15377"/>
        <dbReference type="ChEBI" id="CHEBI:30013"/>
        <dbReference type="ChEBI" id="CHEBI:43474"/>
        <dbReference type="ChEBI" id="CHEBI:61977"/>
        <dbReference type="EC" id="3.1.3.16"/>
    </reaction>
</comment>
<evidence type="ECO:0000313" key="17">
    <source>
        <dbReference type="Proteomes" id="UP000688137"/>
    </source>
</evidence>
<dbReference type="PANTHER" id="PTHR13832">
    <property type="entry name" value="PROTEIN PHOSPHATASE 2C"/>
    <property type="match status" value="1"/>
</dbReference>